<comment type="caution">
    <text evidence="1">The sequence shown here is derived from an EMBL/GenBank/DDBJ whole genome shotgun (WGS) entry which is preliminary data.</text>
</comment>
<evidence type="ECO:0000313" key="1">
    <source>
        <dbReference type="EMBL" id="PDW03071.1"/>
    </source>
</evidence>
<organism evidence="1 2">
    <name type="scientific">Candidatus Viridilinea mediisalina</name>
    <dbReference type="NCBI Taxonomy" id="2024553"/>
    <lineage>
        <taxon>Bacteria</taxon>
        <taxon>Bacillati</taxon>
        <taxon>Chloroflexota</taxon>
        <taxon>Chloroflexia</taxon>
        <taxon>Chloroflexales</taxon>
        <taxon>Chloroflexineae</taxon>
        <taxon>Oscillochloridaceae</taxon>
        <taxon>Candidatus Viridilinea</taxon>
    </lineage>
</organism>
<keyword evidence="2" id="KW-1185">Reference proteome</keyword>
<evidence type="ECO:0000313" key="2">
    <source>
        <dbReference type="Proteomes" id="UP000220527"/>
    </source>
</evidence>
<dbReference type="RefSeq" id="WP_097644119.1">
    <property type="nucleotide sequence ID" value="NZ_NQWI01000042.1"/>
</dbReference>
<gene>
    <name evidence="1" type="ORF">CJ255_10825</name>
</gene>
<accession>A0A2A6RJF5</accession>
<sequence>MSETNPSIQYTCTKCGYPNVWRRDELLQRGREVIYRGNDEAVYSLRCKNPVGCDERMRVAVKR</sequence>
<reference evidence="2" key="1">
    <citation type="submission" date="2017-08" db="EMBL/GenBank/DDBJ databases">
        <authorList>
            <person name="Grouzdev D.S."/>
            <person name="Gaisin V.A."/>
            <person name="Rysina M.S."/>
            <person name="Gorlenko V.M."/>
        </authorList>
    </citation>
    <scope>NUCLEOTIDE SEQUENCE [LARGE SCALE GENOMIC DNA]</scope>
    <source>
        <strain evidence="2">Kir15-3F</strain>
    </source>
</reference>
<proteinExistence type="predicted"/>
<dbReference type="EMBL" id="NQWI01000042">
    <property type="protein sequence ID" value="PDW03071.1"/>
    <property type="molecule type" value="Genomic_DNA"/>
</dbReference>
<dbReference type="OrthoDB" id="163876at2"/>
<protein>
    <submittedName>
        <fullName evidence="1">Uncharacterized protein</fullName>
    </submittedName>
</protein>
<name>A0A2A6RJF5_9CHLR</name>
<dbReference type="AlphaFoldDB" id="A0A2A6RJF5"/>
<dbReference type="Proteomes" id="UP000220527">
    <property type="component" value="Unassembled WGS sequence"/>
</dbReference>